<dbReference type="EMBL" id="BTGU01007311">
    <property type="protein sequence ID" value="GMN30749.1"/>
    <property type="molecule type" value="Genomic_DNA"/>
</dbReference>
<gene>
    <name evidence="2" type="ORF">TIFTF001_049634</name>
</gene>
<organism evidence="2 3">
    <name type="scientific">Ficus carica</name>
    <name type="common">Common fig</name>
    <dbReference type="NCBI Taxonomy" id="3494"/>
    <lineage>
        <taxon>Eukaryota</taxon>
        <taxon>Viridiplantae</taxon>
        <taxon>Streptophyta</taxon>
        <taxon>Embryophyta</taxon>
        <taxon>Tracheophyta</taxon>
        <taxon>Spermatophyta</taxon>
        <taxon>Magnoliopsida</taxon>
        <taxon>eudicotyledons</taxon>
        <taxon>Gunneridae</taxon>
        <taxon>Pentapetalae</taxon>
        <taxon>rosids</taxon>
        <taxon>fabids</taxon>
        <taxon>Rosales</taxon>
        <taxon>Moraceae</taxon>
        <taxon>Ficeae</taxon>
        <taxon>Ficus</taxon>
    </lineage>
</organism>
<accession>A0AA87Z5T9</accession>
<reference evidence="2" key="1">
    <citation type="submission" date="2023-07" db="EMBL/GenBank/DDBJ databases">
        <title>draft genome sequence of fig (Ficus carica).</title>
        <authorList>
            <person name="Takahashi T."/>
            <person name="Nishimura K."/>
        </authorList>
    </citation>
    <scope>NUCLEOTIDE SEQUENCE</scope>
</reference>
<comment type="caution">
    <text evidence="2">The sequence shown here is derived from an EMBL/GenBank/DDBJ whole genome shotgun (WGS) entry which is preliminary data.</text>
</comment>
<protein>
    <submittedName>
        <fullName evidence="2">Uncharacterized protein</fullName>
    </submittedName>
</protein>
<dbReference type="AlphaFoldDB" id="A0AA87Z5T9"/>
<proteinExistence type="predicted"/>
<feature type="region of interest" description="Disordered" evidence="1">
    <location>
        <begin position="13"/>
        <end position="37"/>
    </location>
</feature>
<evidence type="ECO:0000256" key="1">
    <source>
        <dbReference type="SAM" id="MobiDB-lite"/>
    </source>
</evidence>
<name>A0AA87Z5T9_FICCA</name>
<evidence type="ECO:0000313" key="3">
    <source>
        <dbReference type="Proteomes" id="UP001187192"/>
    </source>
</evidence>
<keyword evidence="3" id="KW-1185">Reference proteome</keyword>
<feature type="compositionally biased region" description="Basic and acidic residues" evidence="1">
    <location>
        <begin position="20"/>
        <end position="29"/>
    </location>
</feature>
<sequence>MAIATTTAILLARPSWHGEPQPRRDHDGLQGRPSWFPGETTTVSIGDRRDFLHTTTVSNLPAILDARLWRDGVADCEMWDGHRHGF</sequence>
<dbReference type="Proteomes" id="UP001187192">
    <property type="component" value="Unassembled WGS sequence"/>
</dbReference>
<evidence type="ECO:0000313" key="2">
    <source>
        <dbReference type="EMBL" id="GMN30749.1"/>
    </source>
</evidence>